<feature type="binding site" evidence="5">
    <location>
        <begin position="212"/>
        <end position="215"/>
    </location>
    <ligand>
        <name>substrate</name>
    </ligand>
</feature>
<comment type="similarity">
    <text evidence="5">Belongs to the protein N5-glutamine methyltransferase family. PrmC subfamily.</text>
</comment>
<comment type="caution">
    <text evidence="5">Lacks conserved residue(s) required for the propagation of feature annotation.</text>
</comment>
<dbReference type="InterPro" id="IPR029063">
    <property type="entry name" value="SAM-dependent_MTases_sf"/>
</dbReference>
<dbReference type="Pfam" id="PF17827">
    <property type="entry name" value="PrmC_N"/>
    <property type="match status" value="1"/>
</dbReference>
<reference evidence="8 9" key="1">
    <citation type="submission" date="2023-06" db="EMBL/GenBank/DDBJ databases">
        <title>Roseiconus lacunae JC819 isolated from Gulf of Mannar region, Tamil Nadu.</title>
        <authorList>
            <person name="Pk S."/>
            <person name="Ch S."/>
            <person name="Ch V.R."/>
        </authorList>
    </citation>
    <scope>NUCLEOTIDE SEQUENCE [LARGE SCALE GENOMIC DNA]</scope>
    <source>
        <strain evidence="8 9">JC819</strain>
    </source>
</reference>
<evidence type="ECO:0000256" key="5">
    <source>
        <dbReference type="HAMAP-Rule" id="MF_02126"/>
    </source>
</evidence>
<dbReference type="InterPro" id="IPR040758">
    <property type="entry name" value="PrmC_N"/>
</dbReference>
<dbReference type="InterPro" id="IPR007848">
    <property type="entry name" value="Small_mtfrase_dom"/>
</dbReference>
<feature type="domain" description="Methyltransferase small" evidence="6">
    <location>
        <begin position="139"/>
        <end position="220"/>
    </location>
</feature>
<dbReference type="PANTHER" id="PTHR18895:SF74">
    <property type="entry name" value="MTRF1L RELEASE FACTOR GLUTAMINE METHYLTRANSFERASE"/>
    <property type="match status" value="1"/>
</dbReference>
<keyword evidence="9" id="KW-1185">Reference proteome</keyword>
<evidence type="ECO:0000259" key="7">
    <source>
        <dbReference type="Pfam" id="PF17827"/>
    </source>
</evidence>
<dbReference type="Pfam" id="PF05175">
    <property type="entry name" value="MTS"/>
    <property type="match status" value="1"/>
</dbReference>
<dbReference type="PANTHER" id="PTHR18895">
    <property type="entry name" value="HEMK METHYLTRANSFERASE"/>
    <property type="match status" value="1"/>
</dbReference>
<accession>A0ABT7PIK1</accession>
<comment type="function">
    <text evidence="5">Methylates the class 1 translation termination release factors RF1/PrfA and RF2/PrfB on the glutamine residue of the universally conserved GGQ motif.</text>
</comment>
<dbReference type="InterPro" id="IPR050320">
    <property type="entry name" value="N5-glutamine_MTase"/>
</dbReference>
<dbReference type="NCBIfam" id="TIGR03534">
    <property type="entry name" value="RF_mod_PrmC"/>
    <property type="match status" value="1"/>
</dbReference>
<dbReference type="EC" id="2.1.1.297" evidence="5"/>
<dbReference type="CDD" id="cd02440">
    <property type="entry name" value="AdoMet_MTases"/>
    <property type="match status" value="1"/>
</dbReference>
<proteinExistence type="inferred from homology"/>
<dbReference type="Proteomes" id="UP001239462">
    <property type="component" value="Unassembled WGS sequence"/>
</dbReference>
<dbReference type="HAMAP" id="MF_02126">
    <property type="entry name" value="RF_methyltr_PrmC"/>
    <property type="match status" value="1"/>
</dbReference>
<organism evidence="8 9">
    <name type="scientific">Roseiconus lacunae</name>
    <dbReference type="NCBI Taxonomy" id="2605694"/>
    <lineage>
        <taxon>Bacteria</taxon>
        <taxon>Pseudomonadati</taxon>
        <taxon>Planctomycetota</taxon>
        <taxon>Planctomycetia</taxon>
        <taxon>Pirellulales</taxon>
        <taxon>Pirellulaceae</taxon>
        <taxon>Roseiconus</taxon>
    </lineage>
</organism>
<feature type="binding site" evidence="5">
    <location>
        <position position="167"/>
    </location>
    <ligand>
        <name>S-adenosyl-L-methionine</name>
        <dbReference type="ChEBI" id="CHEBI:59789"/>
    </ligand>
</feature>
<dbReference type="PROSITE" id="PS00092">
    <property type="entry name" value="N6_MTASE"/>
    <property type="match status" value="1"/>
</dbReference>
<feature type="binding site" evidence="5">
    <location>
        <begin position="144"/>
        <end position="148"/>
    </location>
    <ligand>
        <name>S-adenosyl-L-methionine</name>
        <dbReference type="ChEBI" id="CHEBI:59789"/>
    </ligand>
</feature>
<comment type="caution">
    <text evidence="8">The sequence shown here is derived from an EMBL/GenBank/DDBJ whole genome shotgun (WGS) entry which is preliminary data.</text>
</comment>
<evidence type="ECO:0000313" key="8">
    <source>
        <dbReference type="EMBL" id="MDM4016325.1"/>
    </source>
</evidence>
<evidence type="ECO:0000313" key="9">
    <source>
        <dbReference type="Proteomes" id="UP001239462"/>
    </source>
</evidence>
<protein>
    <recommendedName>
        <fullName evidence="5">Release factor glutamine methyltransferase</fullName>
        <shortName evidence="5">RF MTase</shortName>
        <ecNumber evidence="5">2.1.1.297</ecNumber>
    </recommendedName>
    <alternativeName>
        <fullName evidence="5">N5-glutamine methyltransferase PrmC</fullName>
    </alternativeName>
    <alternativeName>
        <fullName evidence="5">Protein-(glutamine-N5) MTase PrmC</fullName>
    </alternativeName>
    <alternativeName>
        <fullName evidence="5">Protein-glutamine N-methyltransferase PrmC</fullName>
    </alternativeName>
</protein>
<dbReference type="NCBIfam" id="TIGR00536">
    <property type="entry name" value="hemK_fam"/>
    <property type="match status" value="1"/>
</dbReference>
<evidence type="ECO:0000256" key="4">
    <source>
        <dbReference type="ARBA" id="ARBA00048391"/>
    </source>
</evidence>
<keyword evidence="3 5" id="KW-0949">S-adenosyl-L-methionine</keyword>
<comment type="catalytic activity">
    <reaction evidence="4 5">
        <text>L-glutaminyl-[peptide chain release factor] + S-adenosyl-L-methionine = N(5)-methyl-L-glutaminyl-[peptide chain release factor] + S-adenosyl-L-homocysteine + H(+)</text>
        <dbReference type="Rhea" id="RHEA:42896"/>
        <dbReference type="Rhea" id="RHEA-COMP:10271"/>
        <dbReference type="Rhea" id="RHEA-COMP:10272"/>
        <dbReference type="ChEBI" id="CHEBI:15378"/>
        <dbReference type="ChEBI" id="CHEBI:30011"/>
        <dbReference type="ChEBI" id="CHEBI:57856"/>
        <dbReference type="ChEBI" id="CHEBI:59789"/>
        <dbReference type="ChEBI" id="CHEBI:61891"/>
        <dbReference type="EC" id="2.1.1.297"/>
    </reaction>
</comment>
<dbReference type="InterPro" id="IPR002052">
    <property type="entry name" value="DNA_methylase_N6_adenine_CS"/>
</dbReference>
<keyword evidence="2 5" id="KW-0808">Transferase</keyword>
<feature type="binding site" evidence="5">
    <location>
        <position position="212"/>
    </location>
    <ligand>
        <name>S-adenosyl-L-methionine</name>
        <dbReference type="ChEBI" id="CHEBI:59789"/>
    </ligand>
</feature>
<dbReference type="Gene3D" id="1.10.8.10">
    <property type="entry name" value="DNA helicase RuvA subunit, C-terminal domain"/>
    <property type="match status" value="1"/>
</dbReference>
<evidence type="ECO:0000256" key="3">
    <source>
        <dbReference type="ARBA" id="ARBA00022691"/>
    </source>
</evidence>
<evidence type="ECO:0000256" key="2">
    <source>
        <dbReference type="ARBA" id="ARBA00022679"/>
    </source>
</evidence>
<dbReference type="InterPro" id="IPR004556">
    <property type="entry name" value="HemK-like"/>
</dbReference>
<dbReference type="InterPro" id="IPR019874">
    <property type="entry name" value="RF_methyltr_PrmC"/>
</dbReference>
<dbReference type="GO" id="GO:0102559">
    <property type="term" value="F:peptide chain release factor N(5)-glutamine methyltransferase activity"/>
    <property type="evidence" value="ECO:0007669"/>
    <property type="project" value="UniProtKB-EC"/>
</dbReference>
<feature type="domain" description="Release factor glutamine methyltransferase N-terminal" evidence="7">
    <location>
        <begin position="16"/>
        <end position="85"/>
    </location>
</feature>
<dbReference type="RefSeq" id="WP_289163952.1">
    <property type="nucleotide sequence ID" value="NZ_JASZZN010000008.1"/>
</dbReference>
<keyword evidence="1 5" id="KW-0489">Methyltransferase</keyword>
<name>A0ABT7PIK1_9BACT</name>
<evidence type="ECO:0000256" key="1">
    <source>
        <dbReference type="ARBA" id="ARBA00022603"/>
    </source>
</evidence>
<dbReference type="GO" id="GO:0032259">
    <property type="term" value="P:methylation"/>
    <property type="evidence" value="ECO:0007669"/>
    <property type="project" value="UniProtKB-KW"/>
</dbReference>
<dbReference type="SUPFAM" id="SSF53335">
    <property type="entry name" value="S-adenosyl-L-methionine-dependent methyltransferases"/>
    <property type="match status" value="1"/>
</dbReference>
<evidence type="ECO:0000259" key="6">
    <source>
        <dbReference type="Pfam" id="PF05175"/>
    </source>
</evidence>
<dbReference type="EMBL" id="JASZZN010000008">
    <property type="protein sequence ID" value="MDM4016325.1"/>
    <property type="molecule type" value="Genomic_DNA"/>
</dbReference>
<gene>
    <name evidence="5 8" type="primary">prmC</name>
    <name evidence="8" type="ORF">QTN89_12855</name>
</gene>
<dbReference type="Gene3D" id="3.40.50.150">
    <property type="entry name" value="Vaccinia Virus protein VP39"/>
    <property type="match status" value="1"/>
</dbReference>
<sequence>MSENQTSAETWTVLRLLQWTTDFFSKHGSDSPRLDAEILLAHARQCSRIELYTAFEQEPDAEQRAAFRELVRRRGEGTPVALLVGYKEFYSLRFRVNEHTLIPRPETEHLVIEALDCAKLLQGKSLQAASGDDRGAPLQVADIGTGSGAIGVSFAVHCPSAKLSAVDISEPALEIARWNADQHEVADRVDFVVSDLLESIDSSQQFDLILSNPPYVSESEFAELDRTVRDFEPKTALVSGPAGTETIERLIDQARGRLKSGGRLIIELSPMIADACVKIAEQFEEYGQTRFVKDLAGHRRVLSIERR</sequence>